<protein>
    <submittedName>
        <fullName evidence="1">Uncharacterized protein</fullName>
    </submittedName>
</protein>
<dbReference type="Proteomes" id="UP000319852">
    <property type="component" value="Chromosome"/>
</dbReference>
<name>A0A517N184_9BACT</name>
<dbReference type="OrthoDB" id="267579at2"/>
<proteinExistence type="predicted"/>
<evidence type="ECO:0000313" key="2">
    <source>
        <dbReference type="Proteomes" id="UP000319852"/>
    </source>
</evidence>
<accession>A0A517N184</accession>
<gene>
    <name evidence="1" type="ORF">HG15A2_42420</name>
</gene>
<sequence length="171" mass="17764">MDGTSAGSEYDQLMADTVTQAGDLTILLIDDGGGLFAPMASDSFLVLSATSLMGSFNNVANGARIDTIGGEGSFLVSYDSASDMVLVSDFLSAGLPGDFNGSSFVDGLDFLTWQTDGLSAAELTNWQTNYGQSGASTASTATAVVPEPSCLFLFAISFLSYGRDRGVFVIR</sequence>
<keyword evidence="2" id="KW-1185">Reference proteome</keyword>
<dbReference type="KEGG" id="amob:HG15A2_42420"/>
<reference evidence="1 2" key="1">
    <citation type="submission" date="2019-02" db="EMBL/GenBank/DDBJ databases">
        <title>Deep-cultivation of Planctomycetes and their phenomic and genomic characterization uncovers novel biology.</title>
        <authorList>
            <person name="Wiegand S."/>
            <person name="Jogler M."/>
            <person name="Boedeker C."/>
            <person name="Pinto D."/>
            <person name="Vollmers J."/>
            <person name="Rivas-Marin E."/>
            <person name="Kohn T."/>
            <person name="Peeters S.H."/>
            <person name="Heuer A."/>
            <person name="Rast P."/>
            <person name="Oberbeckmann S."/>
            <person name="Bunk B."/>
            <person name="Jeske O."/>
            <person name="Meyerdierks A."/>
            <person name="Storesund J.E."/>
            <person name="Kallscheuer N."/>
            <person name="Luecker S."/>
            <person name="Lage O.M."/>
            <person name="Pohl T."/>
            <person name="Merkel B.J."/>
            <person name="Hornburger P."/>
            <person name="Mueller R.-W."/>
            <person name="Bruemmer F."/>
            <person name="Labrenz M."/>
            <person name="Spormann A.M."/>
            <person name="Op den Camp H."/>
            <person name="Overmann J."/>
            <person name="Amann R."/>
            <person name="Jetten M.S.M."/>
            <person name="Mascher T."/>
            <person name="Medema M.H."/>
            <person name="Devos D.P."/>
            <person name="Kaster A.-K."/>
            <person name="Ovreas L."/>
            <person name="Rohde M."/>
            <person name="Galperin M.Y."/>
            <person name="Jogler C."/>
        </authorList>
    </citation>
    <scope>NUCLEOTIDE SEQUENCE [LARGE SCALE GENOMIC DNA]</scope>
    <source>
        <strain evidence="1 2">HG15A2</strain>
    </source>
</reference>
<organism evidence="1 2">
    <name type="scientific">Adhaeretor mobilis</name>
    <dbReference type="NCBI Taxonomy" id="1930276"/>
    <lineage>
        <taxon>Bacteria</taxon>
        <taxon>Pseudomonadati</taxon>
        <taxon>Planctomycetota</taxon>
        <taxon>Planctomycetia</taxon>
        <taxon>Pirellulales</taxon>
        <taxon>Lacipirellulaceae</taxon>
        <taxon>Adhaeretor</taxon>
    </lineage>
</organism>
<dbReference type="AlphaFoldDB" id="A0A517N184"/>
<dbReference type="EMBL" id="CP036263">
    <property type="protein sequence ID" value="QDT00900.1"/>
    <property type="molecule type" value="Genomic_DNA"/>
</dbReference>
<dbReference type="RefSeq" id="WP_145062701.1">
    <property type="nucleotide sequence ID" value="NZ_CP036263.1"/>
</dbReference>
<evidence type="ECO:0000313" key="1">
    <source>
        <dbReference type="EMBL" id="QDT00900.1"/>
    </source>
</evidence>